<dbReference type="AlphaFoldDB" id="A0A8J6TMZ6"/>
<evidence type="ECO:0000256" key="1">
    <source>
        <dbReference type="SAM" id="MobiDB-lite"/>
    </source>
</evidence>
<dbReference type="EMBL" id="JACNIG010000266">
    <property type="protein sequence ID" value="MBC8433056.1"/>
    <property type="molecule type" value="Genomic_DNA"/>
</dbReference>
<dbReference type="Gene3D" id="1.20.120.450">
    <property type="entry name" value="dinb family like domain"/>
    <property type="match status" value="1"/>
</dbReference>
<dbReference type="SUPFAM" id="SSF109854">
    <property type="entry name" value="DinB/YfiT-like putative metalloenzymes"/>
    <property type="match status" value="1"/>
</dbReference>
<dbReference type="Proteomes" id="UP000605201">
    <property type="component" value="Unassembled WGS sequence"/>
</dbReference>
<comment type="caution">
    <text evidence="2">The sequence shown here is derived from an EMBL/GenBank/DDBJ whole genome shotgun (WGS) entry which is preliminary data.</text>
</comment>
<organism evidence="2 3">
    <name type="scientific">Candidatus Desulfatibia vada</name>
    <dbReference type="NCBI Taxonomy" id="2841696"/>
    <lineage>
        <taxon>Bacteria</taxon>
        <taxon>Pseudomonadati</taxon>
        <taxon>Thermodesulfobacteriota</taxon>
        <taxon>Desulfobacteria</taxon>
        <taxon>Desulfobacterales</taxon>
        <taxon>Desulfobacterales incertae sedis</taxon>
        <taxon>Candidatus Desulfatibia</taxon>
    </lineage>
</organism>
<evidence type="ECO:0000313" key="3">
    <source>
        <dbReference type="Proteomes" id="UP000605201"/>
    </source>
</evidence>
<protein>
    <submittedName>
        <fullName evidence="2">Damage-inducible protein DinB</fullName>
    </submittedName>
</protein>
<evidence type="ECO:0000313" key="2">
    <source>
        <dbReference type="EMBL" id="MBC8433056.1"/>
    </source>
</evidence>
<feature type="region of interest" description="Disordered" evidence="1">
    <location>
        <begin position="184"/>
        <end position="207"/>
    </location>
</feature>
<gene>
    <name evidence="2" type="ORF">H8D96_14180</name>
</gene>
<name>A0A8J6TMZ6_9BACT</name>
<sequence>MEYNFLVDTYDTERIKTLSVWSMFMDDDLLFRPDSNDRRDRNPLEHMVHQCMSEDKWFCNMFGIDVGAPPLPEKEIRFEFIKRYAEDSEKRLTILREKNKTWWEQEVSFFETKRTRTWIMVRRIAHTAYHRGEQTAILRMLKREIYSIYGPTADTGGLPQNNALTIYAYPDIKSLIAGESKGGLKANLPGPGNKPCTERPDFNLNGK</sequence>
<proteinExistence type="predicted"/>
<reference evidence="2 3" key="1">
    <citation type="submission" date="2020-08" db="EMBL/GenBank/DDBJ databases">
        <title>Bridging the membrane lipid divide: bacteria of the FCB group superphylum have the potential to synthesize archaeal ether lipids.</title>
        <authorList>
            <person name="Villanueva L."/>
            <person name="Von Meijenfeldt F.A.B."/>
            <person name="Westbye A.B."/>
            <person name="Yadav S."/>
            <person name="Hopmans E.C."/>
            <person name="Dutilh B.E."/>
            <person name="Sinninghe Damste J.S."/>
        </authorList>
    </citation>
    <scope>NUCLEOTIDE SEQUENCE [LARGE SCALE GENOMIC DNA]</scope>
    <source>
        <strain evidence="2">NIOZ-UU17</strain>
    </source>
</reference>
<dbReference type="InterPro" id="IPR034660">
    <property type="entry name" value="DinB/YfiT-like"/>
</dbReference>
<accession>A0A8J6TMZ6</accession>